<evidence type="ECO:0000256" key="1">
    <source>
        <dbReference type="ARBA" id="ARBA00004651"/>
    </source>
</evidence>
<evidence type="ECO:0000313" key="12">
    <source>
        <dbReference type="Proteomes" id="UP000484164"/>
    </source>
</evidence>
<keyword evidence="4" id="KW-1003">Cell membrane</keyword>
<feature type="transmembrane region" description="Helical" evidence="10">
    <location>
        <begin position="348"/>
        <end position="366"/>
    </location>
</feature>
<dbReference type="GO" id="GO:0015297">
    <property type="term" value="F:antiporter activity"/>
    <property type="evidence" value="ECO:0007669"/>
    <property type="project" value="UniProtKB-KW"/>
</dbReference>
<name>A0A6L3ZIQ4_9FLAO</name>
<dbReference type="AlphaFoldDB" id="A0A6L3ZIQ4"/>
<dbReference type="GO" id="GO:0005886">
    <property type="term" value="C:plasma membrane"/>
    <property type="evidence" value="ECO:0007669"/>
    <property type="project" value="UniProtKB-SubCell"/>
</dbReference>
<dbReference type="PANTHER" id="PTHR43298">
    <property type="entry name" value="MULTIDRUG RESISTANCE PROTEIN NORM-RELATED"/>
    <property type="match status" value="1"/>
</dbReference>
<feature type="transmembrane region" description="Helical" evidence="10">
    <location>
        <begin position="274"/>
        <end position="297"/>
    </location>
</feature>
<feature type="transmembrane region" description="Helical" evidence="10">
    <location>
        <begin position="12"/>
        <end position="32"/>
    </location>
</feature>
<dbReference type="NCBIfam" id="TIGR00797">
    <property type="entry name" value="matE"/>
    <property type="match status" value="1"/>
</dbReference>
<accession>A0A6L3ZIQ4</accession>
<keyword evidence="5 10" id="KW-0812">Transmembrane</keyword>
<keyword evidence="7" id="KW-0406">Ion transport</keyword>
<evidence type="ECO:0000256" key="4">
    <source>
        <dbReference type="ARBA" id="ARBA00022475"/>
    </source>
</evidence>
<evidence type="ECO:0000256" key="10">
    <source>
        <dbReference type="SAM" id="Phobius"/>
    </source>
</evidence>
<evidence type="ECO:0000256" key="7">
    <source>
        <dbReference type="ARBA" id="ARBA00023065"/>
    </source>
</evidence>
<proteinExistence type="predicted"/>
<dbReference type="GO" id="GO:0006811">
    <property type="term" value="P:monoatomic ion transport"/>
    <property type="evidence" value="ECO:0007669"/>
    <property type="project" value="UniProtKB-KW"/>
</dbReference>
<dbReference type="InterPro" id="IPR002528">
    <property type="entry name" value="MATE_fam"/>
</dbReference>
<comment type="caution">
    <text evidence="11">The sequence shown here is derived from an EMBL/GenBank/DDBJ whole genome shotgun (WGS) entry which is preliminary data.</text>
</comment>
<organism evidence="11 12">
    <name type="scientific">Phaeocystidibacter marisrubri</name>
    <dbReference type="NCBI Taxonomy" id="1577780"/>
    <lineage>
        <taxon>Bacteria</taxon>
        <taxon>Pseudomonadati</taxon>
        <taxon>Bacteroidota</taxon>
        <taxon>Flavobacteriia</taxon>
        <taxon>Flavobacteriales</taxon>
        <taxon>Phaeocystidibacteraceae</taxon>
        <taxon>Phaeocystidibacter</taxon>
    </lineage>
</organism>
<evidence type="ECO:0000256" key="6">
    <source>
        <dbReference type="ARBA" id="ARBA00022989"/>
    </source>
</evidence>
<evidence type="ECO:0000256" key="8">
    <source>
        <dbReference type="ARBA" id="ARBA00023136"/>
    </source>
</evidence>
<dbReference type="InterPro" id="IPR050222">
    <property type="entry name" value="MATE_MdtK"/>
</dbReference>
<dbReference type="Pfam" id="PF01554">
    <property type="entry name" value="MatE"/>
    <property type="match status" value="2"/>
</dbReference>
<dbReference type="OrthoDB" id="9780160at2"/>
<protein>
    <recommendedName>
        <fullName evidence="9">Multidrug-efflux transporter</fullName>
    </recommendedName>
</protein>
<dbReference type="GO" id="GO:0042910">
    <property type="term" value="F:xenobiotic transmembrane transporter activity"/>
    <property type="evidence" value="ECO:0007669"/>
    <property type="project" value="InterPro"/>
</dbReference>
<evidence type="ECO:0000313" key="11">
    <source>
        <dbReference type="EMBL" id="KAB2817060.1"/>
    </source>
</evidence>
<feature type="transmembrane region" description="Helical" evidence="10">
    <location>
        <begin position="412"/>
        <end position="434"/>
    </location>
</feature>
<dbReference type="PANTHER" id="PTHR43298:SF2">
    <property type="entry name" value="FMN_FAD EXPORTER YEEO-RELATED"/>
    <property type="match status" value="1"/>
</dbReference>
<keyword evidence="6 10" id="KW-1133">Transmembrane helix</keyword>
<dbReference type="InterPro" id="IPR048279">
    <property type="entry name" value="MdtK-like"/>
</dbReference>
<feature type="transmembrane region" description="Helical" evidence="10">
    <location>
        <begin position="128"/>
        <end position="147"/>
    </location>
</feature>
<keyword evidence="8 10" id="KW-0472">Membrane</keyword>
<reference evidence="11 12" key="1">
    <citation type="submission" date="2019-10" db="EMBL/GenBank/DDBJ databases">
        <title>Genome sequence of Phaeocystidibacter marisrubri JCM30614 (type strain).</title>
        <authorList>
            <person name="Bowman J.P."/>
        </authorList>
    </citation>
    <scope>NUCLEOTIDE SEQUENCE [LARGE SCALE GENOMIC DNA]</scope>
    <source>
        <strain evidence="11 12">JCM 30614</strain>
    </source>
</reference>
<feature type="transmembrane region" description="Helical" evidence="10">
    <location>
        <begin position="192"/>
        <end position="212"/>
    </location>
</feature>
<evidence type="ECO:0000256" key="9">
    <source>
        <dbReference type="ARBA" id="ARBA00031636"/>
    </source>
</evidence>
<dbReference type="PIRSF" id="PIRSF006603">
    <property type="entry name" value="DinF"/>
    <property type="match status" value="1"/>
</dbReference>
<evidence type="ECO:0000256" key="2">
    <source>
        <dbReference type="ARBA" id="ARBA00022448"/>
    </source>
</evidence>
<keyword evidence="12" id="KW-1185">Reference proteome</keyword>
<evidence type="ECO:0000256" key="3">
    <source>
        <dbReference type="ARBA" id="ARBA00022449"/>
    </source>
</evidence>
<evidence type="ECO:0000256" key="5">
    <source>
        <dbReference type="ARBA" id="ARBA00022692"/>
    </source>
</evidence>
<feature type="transmembrane region" description="Helical" evidence="10">
    <location>
        <begin position="88"/>
        <end position="108"/>
    </location>
</feature>
<dbReference type="CDD" id="cd13131">
    <property type="entry name" value="MATE_NorM_like"/>
    <property type="match status" value="1"/>
</dbReference>
<comment type="subcellular location">
    <subcellularLocation>
        <location evidence="1">Cell membrane</location>
        <topology evidence="1">Multi-pass membrane protein</topology>
    </subcellularLocation>
</comment>
<dbReference type="Proteomes" id="UP000484164">
    <property type="component" value="Unassembled WGS sequence"/>
</dbReference>
<dbReference type="EMBL" id="WBVQ01000001">
    <property type="protein sequence ID" value="KAB2817060.1"/>
    <property type="molecule type" value="Genomic_DNA"/>
</dbReference>
<feature type="transmembrane region" description="Helical" evidence="10">
    <location>
        <begin position="386"/>
        <end position="406"/>
    </location>
</feature>
<keyword evidence="2" id="KW-0813">Transport</keyword>
<keyword evidence="3" id="KW-0050">Antiport</keyword>
<feature type="transmembrane region" description="Helical" evidence="10">
    <location>
        <begin position="318"/>
        <end position="336"/>
    </location>
</feature>
<feature type="transmembrane region" description="Helical" evidence="10">
    <location>
        <begin position="159"/>
        <end position="180"/>
    </location>
</feature>
<feature type="transmembrane region" description="Helical" evidence="10">
    <location>
        <begin position="44"/>
        <end position="67"/>
    </location>
</feature>
<gene>
    <name evidence="11" type="ORF">F8C82_01300</name>
</gene>
<sequence>MLKAPKSEYIKNINLAYPVMIGSLGQILVGVIDSLMVGQIGAIPLAAISFANSLLAIPLVFGIGVAYGLTPLVANADGAGNKKKSTRLFKNGLIINIIIGVWMVGTLMSVRNMMDAFGQDPEVVVNAIPYFTVVALSFFPLQIFFTYKQFTEGLSDTKAAMRLSLIANGVNVFLNWVFIFGNLGFEPMGMVGAGWATLYSRIFMTITMVLWVHGKQKYHEYMQYWRATKIKWTDMKEILRIGVPSGFQYIFEVGAFASASVIIGTISANDQAAHQIAISLASISYMAASGFGAAATVRVSNQLGKKDYPTLKIASTTIFEMTVIFMTVTGIIYLAGRNFFPAFFNDDINVTSVAAQLLIVATVFQISDGVQVTALGALRGLGDVKFPTWVTFISYWIIALPVGYLLGVVLEYGAIGVWIGLAIGLGVSGFTLWYRFNQKVKHLLSSL</sequence>